<protein>
    <submittedName>
        <fullName evidence="4">AraC family transcriptional regulator</fullName>
    </submittedName>
</protein>
<dbReference type="Proteomes" id="UP000004030">
    <property type="component" value="Unassembled WGS sequence"/>
</dbReference>
<dbReference type="EMBL" id="AGFM01000058">
    <property type="protein sequence ID" value="EHJ59305.1"/>
    <property type="molecule type" value="Genomic_DNA"/>
</dbReference>
<dbReference type="PATRIC" id="fig|1088721.3.peg.3587"/>
<name>G6EH16_9SPHN</name>
<dbReference type="InterPro" id="IPR014710">
    <property type="entry name" value="RmlC-like_jellyroll"/>
</dbReference>
<dbReference type="SUPFAM" id="SSF46689">
    <property type="entry name" value="Homeodomain-like"/>
    <property type="match status" value="1"/>
</dbReference>
<evidence type="ECO:0000259" key="3">
    <source>
        <dbReference type="PROSITE" id="PS01124"/>
    </source>
</evidence>
<dbReference type="InterPro" id="IPR047264">
    <property type="entry name" value="Cupin_HpaA-like_N"/>
</dbReference>
<dbReference type="AlphaFoldDB" id="G6EH16"/>
<evidence type="ECO:0000313" key="5">
    <source>
        <dbReference type="Proteomes" id="UP000004030"/>
    </source>
</evidence>
<dbReference type="PROSITE" id="PS01124">
    <property type="entry name" value="HTH_ARAC_FAMILY_2"/>
    <property type="match status" value="1"/>
</dbReference>
<dbReference type="InterPro" id="IPR018060">
    <property type="entry name" value="HTH_AraC"/>
</dbReference>
<proteinExistence type="predicted"/>
<dbReference type="eggNOG" id="COG2207">
    <property type="taxonomic scope" value="Bacteria"/>
</dbReference>
<dbReference type="InterPro" id="IPR009057">
    <property type="entry name" value="Homeodomain-like_sf"/>
</dbReference>
<dbReference type="Gene3D" id="1.10.10.60">
    <property type="entry name" value="Homeodomain-like"/>
    <property type="match status" value="1"/>
</dbReference>
<dbReference type="GO" id="GO:0043565">
    <property type="term" value="F:sequence-specific DNA binding"/>
    <property type="evidence" value="ECO:0007669"/>
    <property type="project" value="InterPro"/>
</dbReference>
<dbReference type="Pfam" id="PF12833">
    <property type="entry name" value="HTH_18"/>
    <property type="match status" value="1"/>
</dbReference>
<evidence type="ECO:0000313" key="4">
    <source>
        <dbReference type="EMBL" id="EHJ59305.1"/>
    </source>
</evidence>
<dbReference type="SUPFAM" id="SSF51182">
    <property type="entry name" value="RmlC-like cupins"/>
    <property type="match status" value="1"/>
</dbReference>
<reference evidence="4 5" key="1">
    <citation type="journal article" date="2012" name="J. Bacteriol.">
        <title>Genome sequence of benzo(a)pyrene-degrading bacterium Novosphingobium pentaromativorans US6-1.</title>
        <authorList>
            <person name="Luo Y.R."/>
            <person name="Kang S.G."/>
            <person name="Kim S.J."/>
            <person name="Kim M.R."/>
            <person name="Li N."/>
            <person name="Lee J.H."/>
            <person name="Kwon K.K."/>
        </authorList>
    </citation>
    <scope>NUCLEOTIDE SEQUENCE [LARGE SCALE GENOMIC DNA]</scope>
    <source>
        <strain evidence="4 5">US6-1</strain>
    </source>
</reference>
<evidence type="ECO:0000256" key="2">
    <source>
        <dbReference type="ARBA" id="ARBA00023163"/>
    </source>
</evidence>
<dbReference type="GO" id="GO:0003700">
    <property type="term" value="F:DNA-binding transcription factor activity"/>
    <property type="evidence" value="ECO:0007669"/>
    <property type="project" value="InterPro"/>
</dbReference>
<keyword evidence="2" id="KW-0804">Transcription</keyword>
<accession>G6EH16</accession>
<dbReference type="Gene3D" id="2.60.120.10">
    <property type="entry name" value="Jelly Rolls"/>
    <property type="match status" value="1"/>
</dbReference>
<evidence type="ECO:0000256" key="1">
    <source>
        <dbReference type="ARBA" id="ARBA00023015"/>
    </source>
</evidence>
<comment type="caution">
    <text evidence="4">The sequence shown here is derived from an EMBL/GenBank/DDBJ whole genome shotgun (WGS) entry which is preliminary data.</text>
</comment>
<dbReference type="CDD" id="cd06999">
    <property type="entry name" value="cupin_HpaA-like_N"/>
    <property type="match status" value="1"/>
</dbReference>
<dbReference type="InterPro" id="IPR011051">
    <property type="entry name" value="RmlC_Cupin_sf"/>
</dbReference>
<sequence length="316" mass="35402">MGLAGLDRKAPRGQYAGTFRTPRMTLNPIPNFLLYGEDESEPAPDFAHIETIAARSALYDWEISPHRHLHSVQALLVSQGQVEFRCDDLVRTLEAPCFMVVPIGSVHGFRFSPETLGHVLSLSPGFITRAGDATDPMLHMLTRGASGTVPRADEKRVEWLCRELLAIQSDWRTPQPLFLALAEALIRSLPGEKEEDGVLPAEDARLSGFRQLVELHLREHRSLGWYAERLGVTDKTLTRICRKRLDCTPVELIHARLILEAQRLLFFSNASIVEVADDLGFSDPSYFSRFYRRMTGRRPLADKSGSRAGGDERSPG</sequence>
<dbReference type="PANTHER" id="PTHR11019">
    <property type="entry name" value="HTH-TYPE TRANSCRIPTIONAL REGULATOR NIMR"/>
    <property type="match status" value="1"/>
</dbReference>
<dbReference type="eggNOG" id="COG0662">
    <property type="taxonomic scope" value="Bacteria"/>
</dbReference>
<organism evidence="4 5">
    <name type="scientific">Novosphingobium pentaromativorans US6-1</name>
    <dbReference type="NCBI Taxonomy" id="1088721"/>
    <lineage>
        <taxon>Bacteria</taxon>
        <taxon>Pseudomonadati</taxon>
        <taxon>Pseudomonadota</taxon>
        <taxon>Alphaproteobacteria</taxon>
        <taxon>Sphingomonadales</taxon>
        <taxon>Sphingomonadaceae</taxon>
        <taxon>Novosphingobium</taxon>
    </lineage>
</organism>
<dbReference type="PANTHER" id="PTHR11019:SF199">
    <property type="entry name" value="HTH-TYPE TRANSCRIPTIONAL REGULATOR NIMR"/>
    <property type="match status" value="1"/>
</dbReference>
<gene>
    <name evidence="4" type="ORF">NSU_3637</name>
</gene>
<keyword evidence="1" id="KW-0805">Transcription regulation</keyword>
<feature type="domain" description="HTH araC/xylS-type" evidence="3">
    <location>
        <begin position="207"/>
        <end position="305"/>
    </location>
</feature>
<keyword evidence="5" id="KW-1185">Reference proteome</keyword>
<dbReference type="SMART" id="SM00342">
    <property type="entry name" value="HTH_ARAC"/>
    <property type="match status" value="1"/>
</dbReference>